<reference evidence="2" key="1">
    <citation type="journal article" date="2011" name="Stand. Genomic Sci.">
        <title>Genome sequence of the filamentous, gliding Thiothrix nivea neotype strain (JP2(T)).</title>
        <authorList>
            <person name="Lapidus A."/>
            <person name="Nolan M."/>
            <person name="Lucas S."/>
            <person name="Glavina Del Rio T."/>
            <person name="Tice H."/>
            <person name="Cheng J.F."/>
            <person name="Tapia R."/>
            <person name="Han C."/>
            <person name="Goodwin L."/>
            <person name="Pitluck S."/>
            <person name="Liolios K."/>
            <person name="Pagani I."/>
            <person name="Ivanova N."/>
            <person name="Huntemann M."/>
            <person name="Mavromatis K."/>
            <person name="Mikhailova N."/>
            <person name="Pati A."/>
            <person name="Chen A."/>
            <person name="Palaniappan K."/>
            <person name="Land M."/>
            <person name="Brambilla E.M."/>
            <person name="Rohde M."/>
            <person name="Abt B."/>
            <person name="Verbarg S."/>
            <person name="Goker M."/>
            <person name="Bristow J."/>
            <person name="Eisen J.A."/>
            <person name="Markowitz V."/>
            <person name="Hugenholtz P."/>
            <person name="Kyrpides N.C."/>
            <person name="Klenk H.P."/>
            <person name="Woyke T."/>
        </authorList>
    </citation>
    <scope>NUCLEOTIDE SEQUENCE [LARGE SCALE GENOMIC DNA]</scope>
    <source>
        <strain evidence="2">ATCC 35100 / DSM 5205 / JP2</strain>
    </source>
</reference>
<dbReference type="EMBL" id="JH651384">
    <property type="protein sequence ID" value="EIJ34715.1"/>
    <property type="molecule type" value="Genomic_DNA"/>
</dbReference>
<name>A0A656HI64_THINJ</name>
<gene>
    <name evidence="1" type="ORF">Thini_2148</name>
</gene>
<proteinExistence type="predicted"/>
<keyword evidence="2" id="KW-1185">Reference proteome</keyword>
<dbReference type="AlphaFoldDB" id="A0A656HI64"/>
<protein>
    <submittedName>
        <fullName evidence="1">Uncharacterized protein</fullName>
    </submittedName>
</protein>
<organism evidence="1 2">
    <name type="scientific">Thiothrix nivea (strain ATCC 35100 / DSM 5205 / JP2)</name>
    <dbReference type="NCBI Taxonomy" id="870187"/>
    <lineage>
        <taxon>Bacteria</taxon>
        <taxon>Pseudomonadati</taxon>
        <taxon>Pseudomonadota</taxon>
        <taxon>Gammaproteobacteria</taxon>
        <taxon>Thiotrichales</taxon>
        <taxon>Thiotrichaceae</taxon>
        <taxon>Thiothrix</taxon>
    </lineage>
</organism>
<evidence type="ECO:0000313" key="2">
    <source>
        <dbReference type="Proteomes" id="UP000005317"/>
    </source>
</evidence>
<accession>A0A656HI64</accession>
<evidence type="ECO:0000313" key="1">
    <source>
        <dbReference type="EMBL" id="EIJ34715.1"/>
    </source>
</evidence>
<sequence precursor="true">MGYWAVAAFILIPLAGHAVWRLFSYTNDLVNKQISKQRRR</sequence>
<dbReference type="Proteomes" id="UP000005317">
    <property type="component" value="Unassembled WGS sequence"/>
</dbReference>